<name>A0ABX5Y280_9BACT</name>
<dbReference type="SUPFAM" id="SSF54211">
    <property type="entry name" value="Ribosomal protein S5 domain 2-like"/>
    <property type="match status" value="1"/>
</dbReference>
<proteinExistence type="predicted"/>
<dbReference type="PANTHER" id="PTHR20861">
    <property type="entry name" value="HOMOSERINE/4-DIPHOSPHOCYTIDYL-2-C-METHYL-D-ERYTHRITOL KINASE"/>
    <property type="match status" value="1"/>
</dbReference>
<organism evidence="8 9">
    <name type="scientific">Stieleria magnilauensis</name>
    <dbReference type="NCBI Taxonomy" id="2527963"/>
    <lineage>
        <taxon>Bacteria</taxon>
        <taxon>Pseudomonadati</taxon>
        <taxon>Planctomycetota</taxon>
        <taxon>Planctomycetia</taxon>
        <taxon>Pirellulales</taxon>
        <taxon>Pirellulaceae</taxon>
        <taxon>Stieleria</taxon>
    </lineage>
</organism>
<feature type="domain" description="GHMP kinase C-terminal" evidence="7">
    <location>
        <begin position="218"/>
        <end position="299"/>
    </location>
</feature>
<dbReference type="EMBL" id="CP036432">
    <property type="protein sequence ID" value="QDV87636.1"/>
    <property type="molecule type" value="Genomic_DNA"/>
</dbReference>
<keyword evidence="3" id="KW-0547">Nucleotide-binding</keyword>
<dbReference type="PANTHER" id="PTHR20861:SF1">
    <property type="entry name" value="HOMOSERINE KINASE"/>
    <property type="match status" value="1"/>
</dbReference>
<keyword evidence="2" id="KW-0808">Transferase</keyword>
<dbReference type="InterPro" id="IPR013750">
    <property type="entry name" value="GHMP_kinase_C_dom"/>
</dbReference>
<evidence type="ECO:0000313" key="9">
    <source>
        <dbReference type="Proteomes" id="UP000318081"/>
    </source>
</evidence>
<evidence type="ECO:0000313" key="8">
    <source>
        <dbReference type="EMBL" id="QDV87636.1"/>
    </source>
</evidence>
<feature type="domain" description="GHMP kinase N-terminal" evidence="6">
    <location>
        <begin position="62"/>
        <end position="135"/>
    </location>
</feature>
<sequence>MMRAAKRIRIETGARLHFGLLDTSPPFGGLGAMIDRPATVVELSAAEQWTVASGYQQRACPIAKRFCQATGQAALPAVAIDVVKAAPPHRGFGSGTQLSLAIAEGLRQLTGQEMTDETLAVQIADRGKRSAVGVHGFFNGGMIFETGDDDHQTLNPIRQRVELPERWRLLTLSPTTVAETVSGNHESDHFDRLQSEPLRSAANRLRDELRRHILDDILPAAQARRFTEFARAIESYNHASGMLFAKAQGGPYNGRWVTELIASLQNAGAIGVGQSSWGPGVFVWCEDESSAQGLAEQFASPTMNIQIARIKRTGRTVSRA</sequence>
<dbReference type="GO" id="GO:0016301">
    <property type="term" value="F:kinase activity"/>
    <property type="evidence" value="ECO:0007669"/>
    <property type="project" value="UniProtKB-KW"/>
</dbReference>
<dbReference type="Pfam" id="PF00288">
    <property type="entry name" value="GHMP_kinases_N"/>
    <property type="match status" value="1"/>
</dbReference>
<evidence type="ECO:0000256" key="1">
    <source>
        <dbReference type="ARBA" id="ARBA00022605"/>
    </source>
</evidence>
<dbReference type="InterPro" id="IPR006204">
    <property type="entry name" value="GHMP_kinase_N_dom"/>
</dbReference>
<dbReference type="Pfam" id="PF08544">
    <property type="entry name" value="GHMP_kinases_C"/>
    <property type="match status" value="1"/>
</dbReference>
<dbReference type="RefSeq" id="WP_145219424.1">
    <property type="nucleotide sequence ID" value="NZ_CP036432.1"/>
</dbReference>
<dbReference type="InterPro" id="IPR014721">
    <property type="entry name" value="Ribsml_uS5_D2-typ_fold_subgr"/>
</dbReference>
<dbReference type="InterPro" id="IPR004422">
    <property type="entry name" value="RFAP_synthase"/>
</dbReference>
<dbReference type="InterPro" id="IPR020568">
    <property type="entry name" value="Ribosomal_Su5_D2-typ_SF"/>
</dbReference>
<dbReference type="Gene3D" id="3.30.230.10">
    <property type="match status" value="1"/>
</dbReference>
<evidence type="ECO:0000259" key="7">
    <source>
        <dbReference type="Pfam" id="PF08544"/>
    </source>
</evidence>
<reference evidence="8 9" key="1">
    <citation type="submission" date="2019-02" db="EMBL/GenBank/DDBJ databases">
        <title>Deep-cultivation of Planctomycetes and their phenomic and genomic characterization uncovers novel biology.</title>
        <authorList>
            <person name="Wiegand S."/>
            <person name="Jogler M."/>
            <person name="Boedeker C."/>
            <person name="Pinto D."/>
            <person name="Vollmers J."/>
            <person name="Rivas-Marin E."/>
            <person name="Kohn T."/>
            <person name="Peeters S.H."/>
            <person name="Heuer A."/>
            <person name="Rast P."/>
            <person name="Oberbeckmann S."/>
            <person name="Bunk B."/>
            <person name="Jeske O."/>
            <person name="Meyerdierks A."/>
            <person name="Storesund J.E."/>
            <person name="Kallscheuer N."/>
            <person name="Luecker S."/>
            <person name="Lage O.M."/>
            <person name="Pohl T."/>
            <person name="Merkel B.J."/>
            <person name="Hornburger P."/>
            <person name="Mueller R.-W."/>
            <person name="Bruemmer F."/>
            <person name="Labrenz M."/>
            <person name="Spormann A.M."/>
            <person name="Op den Camp H."/>
            <person name="Overmann J."/>
            <person name="Amann R."/>
            <person name="Jetten M.S.M."/>
            <person name="Mascher T."/>
            <person name="Medema M.H."/>
            <person name="Devos D.P."/>
            <person name="Kaster A.-K."/>
            <person name="Ovreas L."/>
            <person name="Rohde M."/>
            <person name="Galperin M.Y."/>
            <person name="Jogler C."/>
        </authorList>
    </citation>
    <scope>NUCLEOTIDE SEQUENCE [LARGE SCALE GENOMIC DNA]</scope>
    <source>
        <strain evidence="8 9">TBK1r</strain>
    </source>
</reference>
<dbReference type="PIRSF" id="PIRSF004884">
    <property type="entry name" value="Sugar_kin_arch"/>
    <property type="match status" value="1"/>
</dbReference>
<accession>A0ABX5Y280</accession>
<keyword evidence="1" id="KW-0028">Amino-acid biosynthesis</keyword>
<dbReference type="Proteomes" id="UP000318081">
    <property type="component" value="Chromosome"/>
</dbReference>
<evidence type="ECO:0000256" key="3">
    <source>
        <dbReference type="ARBA" id="ARBA00022741"/>
    </source>
</evidence>
<keyword evidence="9" id="KW-1185">Reference proteome</keyword>
<keyword evidence="5" id="KW-0067">ATP-binding</keyword>
<evidence type="ECO:0000256" key="2">
    <source>
        <dbReference type="ARBA" id="ARBA00022679"/>
    </source>
</evidence>
<evidence type="ECO:0000259" key="6">
    <source>
        <dbReference type="Pfam" id="PF00288"/>
    </source>
</evidence>
<evidence type="ECO:0000256" key="4">
    <source>
        <dbReference type="ARBA" id="ARBA00022777"/>
    </source>
</evidence>
<evidence type="ECO:0000256" key="5">
    <source>
        <dbReference type="ARBA" id="ARBA00022840"/>
    </source>
</evidence>
<keyword evidence="4 8" id="KW-0418">Kinase</keyword>
<protein>
    <submittedName>
        <fullName evidence="8">Homoserine kinase</fullName>
    </submittedName>
</protein>
<gene>
    <name evidence="8" type="ORF">TBK1r_66670</name>
</gene>